<organism evidence="2 3">
    <name type="scientific">Chara braunii</name>
    <name type="common">Braun's stonewort</name>
    <dbReference type="NCBI Taxonomy" id="69332"/>
    <lineage>
        <taxon>Eukaryota</taxon>
        <taxon>Viridiplantae</taxon>
        <taxon>Streptophyta</taxon>
        <taxon>Charophyceae</taxon>
        <taxon>Charales</taxon>
        <taxon>Characeae</taxon>
        <taxon>Chara</taxon>
    </lineage>
</organism>
<protein>
    <submittedName>
        <fullName evidence="2">Uncharacterized protein</fullName>
    </submittedName>
</protein>
<gene>
    <name evidence="2" type="ORF">CBR_g8109</name>
</gene>
<proteinExistence type="predicted"/>
<dbReference type="Proteomes" id="UP000265515">
    <property type="component" value="Unassembled WGS sequence"/>
</dbReference>
<evidence type="ECO:0000256" key="1">
    <source>
        <dbReference type="SAM" id="MobiDB-lite"/>
    </source>
</evidence>
<name>A0A388KL70_CHABU</name>
<evidence type="ECO:0000313" key="3">
    <source>
        <dbReference type="Proteomes" id="UP000265515"/>
    </source>
</evidence>
<dbReference type="AlphaFoldDB" id="A0A388KL70"/>
<feature type="compositionally biased region" description="Basic and acidic residues" evidence="1">
    <location>
        <begin position="856"/>
        <end position="867"/>
    </location>
</feature>
<feature type="compositionally biased region" description="Basic and acidic residues" evidence="1">
    <location>
        <begin position="225"/>
        <end position="235"/>
    </location>
</feature>
<feature type="compositionally biased region" description="Acidic residues" evidence="1">
    <location>
        <begin position="28"/>
        <end position="95"/>
    </location>
</feature>
<comment type="caution">
    <text evidence="2">The sequence shown here is derived from an EMBL/GenBank/DDBJ whole genome shotgun (WGS) entry which is preliminary data.</text>
</comment>
<dbReference type="EMBL" id="BFEA01000136">
    <property type="protein sequence ID" value="GBG70809.1"/>
    <property type="molecule type" value="Genomic_DNA"/>
</dbReference>
<keyword evidence="3" id="KW-1185">Reference proteome</keyword>
<feature type="compositionally biased region" description="Basic and acidic residues" evidence="1">
    <location>
        <begin position="164"/>
        <end position="174"/>
    </location>
</feature>
<reference evidence="2 3" key="1">
    <citation type="journal article" date="2018" name="Cell">
        <title>The Chara Genome: Secondary Complexity and Implications for Plant Terrestrialization.</title>
        <authorList>
            <person name="Nishiyama T."/>
            <person name="Sakayama H."/>
            <person name="Vries J.D."/>
            <person name="Buschmann H."/>
            <person name="Saint-Marcoux D."/>
            <person name="Ullrich K.K."/>
            <person name="Haas F.B."/>
            <person name="Vanderstraeten L."/>
            <person name="Becker D."/>
            <person name="Lang D."/>
            <person name="Vosolsobe S."/>
            <person name="Rombauts S."/>
            <person name="Wilhelmsson P.K.I."/>
            <person name="Janitza P."/>
            <person name="Kern R."/>
            <person name="Heyl A."/>
            <person name="Rumpler F."/>
            <person name="Villalobos L.I.A.C."/>
            <person name="Clay J.M."/>
            <person name="Skokan R."/>
            <person name="Toyoda A."/>
            <person name="Suzuki Y."/>
            <person name="Kagoshima H."/>
            <person name="Schijlen E."/>
            <person name="Tajeshwar N."/>
            <person name="Catarino B."/>
            <person name="Hetherington A.J."/>
            <person name="Saltykova A."/>
            <person name="Bonnot C."/>
            <person name="Breuninger H."/>
            <person name="Symeonidi A."/>
            <person name="Radhakrishnan G.V."/>
            <person name="Van Nieuwerburgh F."/>
            <person name="Deforce D."/>
            <person name="Chang C."/>
            <person name="Karol K.G."/>
            <person name="Hedrich R."/>
            <person name="Ulvskov P."/>
            <person name="Glockner G."/>
            <person name="Delwiche C.F."/>
            <person name="Petrasek J."/>
            <person name="Van de Peer Y."/>
            <person name="Friml J."/>
            <person name="Beilby M."/>
            <person name="Dolan L."/>
            <person name="Kohara Y."/>
            <person name="Sugano S."/>
            <person name="Fujiyama A."/>
            <person name="Delaux P.-M."/>
            <person name="Quint M."/>
            <person name="TheiBen G."/>
            <person name="Hagemann M."/>
            <person name="Harholt J."/>
            <person name="Dunand C."/>
            <person name="Zachgo S."/>
            <person name="Langdale J."/>
            <person name="Maumus F."/>
            <person name="Straeten D.V.D."/>
            <person name="Gould S.B."/>
            <person name="Rensing S.A."/>
        </authorList>
    </citation>
    <scope>NUCLEOTIDE SEQUENCE [LARGE SCALE GENOMIC DNA]</scope>
    <source>
        <strain evidence="2 3">S276</strain>
    </source>
</reference>
<evidence type="ECO:0000313" key="2">
    <source>
        <dbReference type="EMBL" id="GBG70809.1"/>
    </source>
</evidence>
<feature type="compositionally biased region" description="Polar residues" evidence="1">
    <location>
        <begin position="292"/>
        <end position="304"/>
    </location>
</feature>
<feature type="region of interest" description="Disordered" evidence="1">
    <location>
        <begin position="25"/>
        <end position="131"/>
    </location>
</feature>
<feature type="compositionally biased region" description="Basic and acidic residues" evidence="1">
    <location>
        <begin position="270"/>
        <end position="285"/>
    </location>
</feature>
<feature type="region of interest" description="Disordered" evidence="1">
    <location>
        <begin position="822"/>
        <end position="867"/>
    </location>
</feature>
<feature type="region of interest" description="Disordered" evidence="1">
    <location>
        <begin position="144"/>
        <end position="306"/>
    </location>
</feature>
<dbReference type="Gramene" id="GBG70809">
    <property type="protein sequence ID" value="GBG70809"/>
    <property type="gene ID" value="CBR_g8109"/>
</dbReference>
<sequence>MRCSRRRNGIVIAASRVVVLHRAHATYDDDADCGADDNDDDDDDEDGGVVDDYDDVGDDDDDGVDDVVDDDEDDDDDDDDDGVDNDDNDDDDDDDHLVRNGGDLLDTTNHGVDVLDTTDDESRDAHSHGRTISSLHEIRALCGGCESNGAAGEGGDLGSGEATHVQREDARGLFDDSEDEATPRPPFSTSRERDWSVLSIPGVRQEVAADPREEAVQCGSDLEPGEGHGADDKAVGGEGPQGTPQKRRGDCQEDVVSSSKKQKTRTPKTTGEKRKGKGVEEDHPGSKRPASKQKQPASGPSTTRPVIDVDAGYFLEYKDGVRTRRDFEISPAQIVDLGEWEDLYNQRSLDPVLVETIKEAMQYAFENKKQTYELPIFKLAPLGLQKPTPGTKPQRLKPEEWKDELVGEYYYYAVCGQHNAAAARSLLGSEVAKKYNFERWPARMPYFSDDDFEGYFLVSSQNNKKDLKAPPRQLKLSMKDIRWKWKHDGCPRAVMGHPSGKQDQVLAWRKFCTTVLHKAPHINLWILADQKEEEALKKQNVALRSYFPLAMAGGNVWKLALEFFEKWETGKKEKEEGDWFVQVPDPNAHCWKAMESLTDNEKCRVLKKVLASEVVWVQAGSPSLVKLGKLSVQDMVQLVKCDRLLLRLWNYYQFKHGKRSDADWIQRYPFMKSRSAVFRKFESQGLDDELWDNSRKHVSDSALFKDFPPYLGCNQDNSIEVTEKSAGHKKLSVDWRNKVLSVLNESRVKSREVAISPSRTSRRISIDKVIDGILGDHNVSARLFTMSDNDETGNVTSPVAVALASSPPKSLVLPATLAAGEEGEVGGRQHVTSSKKSRVGGQALDVLALPTPNSPSKERREKQTGKP</sequence>
<accession>A0A388KL70</accession>